<accession>A0AC58P579</accession>
<gene>
    <name evidence="2" type="primary">LOC141574315</name>
</gene>
<keyword evidence="1" id="KW-1185">Reference proteome</keyword>
<name>A0AC58P579_CAMBA</name>
<sequence length="360" mass="39286">MGLCSEGPHLCWASWHLGFISLLLSMCNPGANSSGAHGSGSKDSGSHVYLHKIQGGSVLFHAIKGSEIDPGAKMEKVSWVFGHESNQTVMLSICAGSATPTWVSLQDKYQKRVHVPNMTSLKIENLSIEDSGLYRIRASFTKGIEFTKDFYLTVYEPVPLPEILVGSPYITPDCCNIMLECRVIGAKKDLNVTWESKGLPKELNHRGTLGPASNSWTLAVSLPLSQSNANLMCVVNNQVDKKTASKNLAEVCDHGSHGQANADPLRGILGAITAVLLILGSGLYLWKTRGKKKKMETRRGAGSQEDQDDADDSIQYVELSQQESRESTYQGISKQHLREKGPLTTIYSEVCKPGHAMKII</sequence>
<dbReference type="RefSeq" id="XP_074205183.1">
    <property type="nucleotide sequence ID" value="XM_074349082.1"/>
</dbReference>
<proteinExistence type="predicted"/>
<reference evidence="2" key="1">
    <citation type="submission" date="2025-08" db="UniProtKB">
        <authorList>
            <consortium name="RefSeq"/>
        </authorList>
    </citation>
    <scope>IDENTIFICATION</scope>
    <source>
        <tissue evidence="2">Blood</tissue>
    </source>
</reference>
<dbReference type="Proteomes" id="UP001732780">
    <property type="component" value="Chromosome 21"/>
</dbReference>
<evidence type="ECO:0000313" key="2">
    <source>
        <dbReference type="RefSeq" id="XP_074205183.1"/>
    </source>
</evidence>
<evidence type="ECO:0000313" key="1">
    <source>
        <dbReference type="Proteomes" id="UP001732780"/>
    </source>
</evidence>
<protein>
    <submittedName>
        <fullName evidence="2">SLAM family member 7-like</fullName>
    </submittedName>
</protein>
<organism evidence="1 2">
    <name type="scientific">Camelus bactrianus</name>
    <name type="common">Bactrian camel</name>
    <dbReference type="NCBI Taxonomy" id="9837"/>
    <lineage>
        <taxon>Eukaryota</taxon>
        <taxon>Metazoa</taxon>
        <taxon>Chordata</taxon>
        <taxon>Craniata</taxon>
        <taxon>Vertebrata</taxon>
        <taxon>Euteleostomi</taxon>
        <taxon>Mammalia</taxon>
        <taxon>Eutheria</taxon>
        <taxon>Laurasiatheria</taxon>
        <taxon>Artiodactyla</taxon>
        <taxon>Tylopoda</taxon>
        <taxon>Camelidae</taxon>
        <taxon>Camelus</taxon>
    </lineage>
</organism>